<dbReference type="Pfam" id="PF19081">
    <property type="entry name" value="Ig_7"/>
    <property type="match status" value="2"/>
</dbReference>
<evidence type="ECO:0000313" key="4">
    <source>
        <dbReference type="Proteomes" id="UP000037755"/>
    </source>
</evidence>
<keyword evidence="1" id="KW-0732">Signal</keyword>
<dbReference type="InterPro" id="IPR034007">
    <property type="entry name" value="CTLD_bac"/>
</dbReference>
<dbReference type="PATRIC" id="fig|1202724.3.peg.2394"/>
<dbReference type="RefSeq" id="WP_054408196.1">
    <property type="nucleotide sequence ID" value="NZ_FOYA01000001.1"/>
</dbReference>
<reference evidence="3 4" key="1">
    <citation type="submission" date="2015-08" db="EMBL/GenBank/DDBJ databases">
        <title>Whole genome sequence of Flavobacterium akiainvivens IK-1T, from decaying Wikstroemia oahuensis, an endemic Hawaiian shrub.</title>
        <authorList>
            <person name="Wan X."/>
            <person name="Hou S."/>
            <person name="Saito J."/>
            <person name="Donachie S."/>
        </authorList>
    </citation>
    <scope>NUCLEOTIDE SEQUENCE [LARGE SCALE GENOMIC DNA]</scope>
    <source>
        <strain evidence="3 4">IK-1</strain>
    </source>
</reference>
<accession>A0A0M8MIN8</accession>
<name>A0A0M8MIN8_9FLAO</name>
<feature type="domain" description="C-type lectin" evidence="2">
    <location>
        <begin position="149"/>
        <end position="273"/>
    </location>
</feature>
<dbReference type="PROSITE" id="PS50041">
    <property type="entry name" value="C_TYPE_LECTIN_2"/>
    <property type="match status" value="1"/>
</dbReference>
<evidence type="ECO:0000313" key="3">
    <source>
        <dbReference type="EMBL" id="KOS06597.1"/>
    </source>
</evidence>
<sequence length="697" mass="73829">MKKTISFYYALYAITLLFSANVFAQADQPPVVTAGGDQLYCPGSPMNIVQSFNITDPDDTGTNAIYIQISSGYVSWQDQLSLATTIPNVTASWNATAGKLTISGVGGQEVPYATLIDAVNNVVYTSTAPNPTGTRTFSITVGEANYLPSTGHYYKFVPQYNISWSASKTAAENSNYYGLQGYLATLLSAEEAQLCGEQSNGNGWIGGSDSQTEGVWRWMTGPEAGVIFWNGAANGSTPNYANWNNGEPNNSGGNEDYAHITAPGLGIPGSWNDLSNEGDGSGPYAAQGYIVEFGGMPGDPELQISGSTTIAMATVTATTPVTACGEGSVTLLATVSAGTPHWYENATGGTVLATGNSFATPSIGAPTTYYVSAYDETCATAPRTAVVANVTAIPTVTVTTPVTACDNEPFALQGIPSAGQVYWYDAPTGGTAFASGSNPSFVNTAGLTSVYAEVVNNGCTSTAREEVVLVSYAVPVVSQNIEMEFCEGTTLSLNAGISGLTYLWNTGETTETITVTQPGDYEVEMTNANGCSDIQTFTVEMVNAPQIANIAFTNNSATIMMVNTDIENFEFSIDGVNYYASPTFANLPAGQYTGYARSVLGCGVDSDRFVIYLIPKVVSPNGDNINDVFTIAGMSALPRAEVLIMDRYGKLIVQLNRTNPRWDGTVDGYPLPATDYWYIIKIDDQTPEIRGHFALVR</sequence>
<feature type="chain" id="PRO_5005818474" description="C-type lectin domain-containing protein" evidence="1">
    <location>
        <begin position="25"/>
        <end position="697"/>
    </location>
</feature>
<dbReference type="NCBIfam" id="TIGR04131">
    <property type="entry name" value="Bac_Flav_CTERM"/>
    <property type="match status" value="1"/>
</dbReference>
<dbReference type="InterPro" id="IPR026341">
    <property type="entry name" value="T9SS_type_B"/>
</dbReference>
<dbReference type="InterPro" id="IPR044023">
    <property type="entry name" value="Ig_7"/>
</dbReference>
<dbReference type="InterPro" id="IPR050111">
    <property type="entry name" value="C-type_lectin/snaclec_domain"/>
</dbReference>
<dbReference type="AlphaFoldDB" id="A0A0M8MIN8"/>
<dbReference type="Gene3D" id="3.10.100.10">
    <property type="entry name" value="Mannose-Binding Protein A, subunit A"/>
    <property type="match status" value="1"/>
</dbReference>
<dbReference type="OrthoDB" id="9765926at2"/>
<keyword evidence="4" id="KW-1185">Reference proteome</keyword>
<feature type="signal peptide" evidence="1">
    <location>
        <begin position="1"/>
        <end position="24"/>
    </location>
</feature>
<dbReference type="STRING" id="1202724.AM493_11545"/>
<evidence type="ECO:0000256" key="1">
    <source>
        <dbReference type="SAM" id="SignalP"/>
    </source>
</evidence>
<dbReference type="InterPro" id="IPR016186">
    <property type="entry name" value="C-type_lectin-like/link_sf"/>
</dbReference>
<gene>
    <name evidence="3" type="ORF">AM493_11545</name>
</gene>
<dbReference type="Pfam" id="PF13585">
    <property type="entry name" value="CHU_C"/>
    <property type="match status" value="1"/>
</dbReference>
<organism evidence="3 4">
    <name type="scientific">Flavobacterium akiainvivens</name>
    <dbReference type="NCBI Taxonomy" id="1202724"/>
    <lineage>
        <taxon>Bacteria</taxon>
        <taxon>Pseudomonadati</taxon>
        <taxon>Bacteroidota</taxon>
        <taxon>Flavobacteriia</taxon>
        <taxon>Flavobacteriales</taxon>
        <taxon>Flavobacteriaceae</taxon>
        <taxon>Flavobacterium</taxon>
    </lineage>
</organism>
<dbReference type="CDD" id="cd03603">
    <property type="entry name" value="CLECT_VCBS"/>
    <property type="match status" value="1"/>
</dbReference>
<dbReference type="InterPro" id="IPR016187">
    <property type="entry name" value="CTDL_fold"/>
</dbReference>
<evidence type="ECO:0000259" key="2">
    <source>
        <dbReference type="PROSITE" id="PS50041"/>
    </source>
</evidence>
<proteinExistence type="predicted"/>
<dbReference type="PANTHER" id="PTHR22803">
    <property type="entry name" value="MANNOSE, PHOSPHOLIPASE, LECTIN RECEPTOR RELATED"/>
    <property type="match status" value="1"/>
</dbReference>
<dbReference type="Proteomes" id="UP000037755">
    <property type="component" value="Unassembled WGS sequence"/>
</dbReference>
<comment type="caution">
    <text evidence="3">The sequence shown here is derived from an EMBL/GenBank/DDBJ whole genome shotgun (WGS) entry which is preliminary data.</text>
</comment>
<dbReference type="EMBL" id="LIYD01000005">
    <property type="protein sequence ID" value="KOS06597.1"/>
    <property type="molecule type" value="Genomic_DNA"/>
</dbReference>
<dbReference type="InterPro" id="IPR001304">
    <property type="entry name" value="C-type_lectin-like"/>
</dbReference>
<protein>
    <recommendedName>
        <fullName evidence="2">C-type lectin domain-containing protein</fullName>
    </recommendedName>
</protein>
<dbReference type="SUPFAM" id="SSF56436">
    <property type="entry name" value="C-type lectin-like"/>
    <property type="match status" value="1"/>
</dbReference>